<dbReference type="EMBL" id="JBDFQZ010000006">
    <property type="protein sequence ID" value="KAK9716612.1"/>
    <property type="molecule type" value="Genomic_DNA"/>
</dbReference>
<sequence>MMANTTKRRRELLTPLQEFPSLQSHLGKRNWFGRHEKSRKLMREDEQNTCNNRRWDEMNHEILICIMEKCPWYPWYPWYPWGYQDFVICKSWLSAFLDVLFPPGNVLDLRFLDIHSNFVGGGSGPFSKYACCIRRFYHFLKLNFDRRSPNQYTKLISTECILHQQAYQDIPQRLPALKSFVSPAKISMLWELAGHCKSIRSLIFVGIFTSGYEIPDHIASVIAEGFPLLERLSFSGHVFSFRGLSSILDGHQNLSYLDMKHSVCVPQVYMPKRWYPMTSDHPWPKDLSDKIAKLKTFSTCETKNCPECRLLCLR</sequence>
<dbReference type="Gene3D" id="3.80.10.10">
    <property type="entry name" value="Ribonuclease Inhibitor"/>
    <property type="match status" value="1"/>
</dbReference>
<evidence type="ECO:0000313" key="1">
    <source>
        <dbReference type="EMBL" id="KAK9716612.1"/>
    </source>
</evidence>
<dbReference type="Proteomes" id="UP001443914">
    <property type="component" value="Unassembled WGS sequence"/>
</dbReference>
<protein>
    <submittedName>
        <fullName evidence="1">Uncharacterized protein</fullName>
    </submittedName>
</protein>
<reference evidence="1" key="1">
    <citation type="submission" date="2024-03" db="EMBL/GenBank/DDBJ databases">
        <title>WGS assembly of Saponaria officinalis var. Norfolk2.</title>
        <authorList>
            <person name="Jenkins J."/>
            <person name="Shu S."/>
            <person name="Grimwood J."/>
            <person name="Barry K."/>
            <person name="Goodstein D."/>
            <person name="Schmutz J."/>
            <person name="Leebens-Mack J."/>
            <person name="Osbourn A."/>
        </authorList>
    </citation>
    <scope>NUCLEOTIDE SEQUENCE [LARGE SCALE GENOMIC DNA]</scope>
    <source>
        <strain evidence="1">JIC</strain>
    </source>
</reference>
<accession>A0AAW1KF50</accession>
<name>A0AAW1KF50_SAPOF</name>
<proteinExistence type="predicted"/>
<evidence type="ECO:0000313" key="2">
    <source>
        <dbReference type="Proteomes" id="UP001443914"/>
    </source>
</evidence>
<comment type="caution">
    <text evidence="1">The sequence shown here is derived from an EMBL/GenBank/DDBJ whole genome shotgun (WGS) entry which is preliminary data.</text>
</comment>
<keyword evidence="2" id="KW-1185">Reference proteome</keyword>
<dbReference type="AlphaFoldDB" id="A0AAW1KF50"/>
<dbReference type="SUPFAM" id="SSF52047">
    <property type="entry name" value="RNI-like"/>
    <property type="match status" value="1"/>
</dbReference>
<organism evidence="1 2">
    <name type="scientific">Saponaria officinalis</name>
    <name type="common">Common soapwort</name>
    <name type="synonym">Lychnis saponaria</name>
    <dbReference type="NCBI Taxonomy" id="3572"/>
    <lineage>
        <taxon>Eukaryota</taxon>
        <taxon>Viridiplantae</taxon>
        <taxon>Streptophyta</taxon>
        <taxon>Embryophyta</taxon>
        <taxon>Tracheophyta</taxon>
        <taxon>Spermatophyta</taxon>
        <taxon>Magnoliopsida</taxon>
        <taxon>eudicotyledons</taxon>
        <taxon>Gunneridae</taxon>
        <taxon>Pentapetalae</taxon>
        <taxon>Caryophyllales</taxon>
        <taxon>Caryophyllaceae</taxon>
        <taxon>Caryophylleae</taxon>
        <taxon>Saponaria</taxon>
    </lineage>
</organism>
<gene>
    <name evidence="1" type="ORF">RND81_06G245200</name>
</gene>
<dbReference type="InterPro" id="IPR032675">
    <property type="entry name" value="LRR_dom_sf"/>
</dbReference>